<dbReference type="EMBL" id="KZ678411">
    <property type="protein sequence ID" value="PSR92058.1"/>
    <property type="molecule type" value="Genomic_DNA"/>
</dbReference>
<name>A0A2T3ACU5_9PEZI</name>
<evidence type="ECO:0000313" key="2">
    <source>
        <dbReference type="EMBL" id="PSR92058.1"/>
    </source>
</evidence>
<dbReference type="Proteomes" id="UP000241462">
    <property type="component" value="Unassembled WGS sequence"/>
</dbReference>
<organism evidence="2 3">
    <name type="scientific">Coniella lustricola</name>
    <dbReference type="NCBI Taxonomy" id="2025994"/>
    <lineage>
        <taxon>Eukaryota</taxon>
        <taxon>Fungi</taxon>
        <taxon>Dikarya</taxon>
        <taxon>Ascomycota</taxon>
        <taxon>Pezizomycotina</taxon>
        <taxon>Sordariomycetes</taxon>
        <taxon>Sordariomycetidae</taxon>
        <taxon>Diaporthales</taxon>
        <taxon>Schizoparmaceae</taxon>
        <taxon>Coniella</taxon>
    </lineage>
</organism>
<dbReference type="AlphaFoldDB" id="A0A2T3ACU5"/>
<reference evidence="2 3" key="1">
    <citation type="journal article" date="2018" name="Mycol. Prog.">
        <title>Coniella lustricola, a new species from submerged detritus.</title>
        <authorList>
            <person name="Raudabaugh D.B."/>
            <person name="Iturriaga T."/>
            <person name="Carver A."/>
            <person name="Mondo S."/>
            <person name="Pangilinan J."/>
            <person name="Lipzen A."/>
            <person name="He G."/>
            <person name="Amirebrahimi M."/>
            <person name="Grigoriev I.V."/>
            <person name="Miller A.N."/>
        </authorList>
    </citation>
    <scope>NUCLEOTIDE SEQUENCE [LARGE SCALE GENOMIC DNA]</scope>
    <source>
        <strain evidence="2 3">B22-T-1</strain>
    </source>
</reference>
<accession>A0A2T3ACU5</accession>
<evidence type="ECO:0000313" key="3">
    <source>
        <dbReference type="Proteomes" id="UP000241462"/>
    </source>
</evidence>
<feature type="compositionally biased region" description="Low complexity" evidence="1">
    <location>
        <begin position="290"/>
        <end position="303"/>
    </location>
</feature>
<dbReference type="STRING" id="2025994.A0A2T3ACU5"/>
<evidence type="ECO:0000256" key="1">
    <source>
        <dbReference type="SAM" id="MobiDB-lite"/>
    </source>
</evidence>
<keyword evidence="3" id="KW-1185">Reference proteome</keyword>
<gene>
    <name evidence="2" type="ORF">BD289DRAFT_481297</name>
</gene>
<feature type="region of interest" description="Disordered" evidence="1">
    <location>
        <begin position="1"/>
        <end position="307"/>
    </location>
</feature>
<feature type="compositionally biased region" description="Basic and acidic residues" evidence="1">
    <location>
        <begin position="145"/>
        <end position="178"/>
    </location>
</feature>
<feature type="compositionally biased region" description="Basic and acidic residues" evidence="1">
    <location>
        <begin position="69"/>
        <end position="79"/>
    </location>
</feature>
<dbReference type="OrthoDB" id="5243384at2759"/>
<feature type="compositionally biased region" description="Polar residues" evidence="1">
    <location>
        <begin position="218"/>
        <end position="227"/>
    </location>
</feature>
<dbReference type="InParanoid" id="A0A2T3ACU5"/>
<feature type="compositionally biased region" description="Basic and acidic residues" evidence="1">
    <location>
        <begin position="268"/>
        <end position="284"/>
    </location>
</feature>
<sequence length="432" mass="48008">MRPNHSHLSGDSDADLWKPRHRKSNSDSHYDNSSVDSGYYGSRASTQGLSPRSPRTRRPRDLSVPSRAPRHEHARDPDRRTRKGRADRRHVSSNDSGSASDADADDYDPKAKYYLTLKDDEYQEVSFQGDDGPRDKHIRQISQGREPRTKDRAGSDKGSKSNRGRGRDERSPRDDHTRSPTSPSVNEKSNRSPRHSSRRQSDNEPTRRRRDSYRRTLSPVSSEQSEGWETPTEHARKRTPTASHTRSLGIPNKDANLKSPTSPSSQRKRSDTLSEETEPREGTRQHTVKSRTSSTPSSPSSPRGKLQADAADLNAAWYKTFTKRIIKGVDMAQVKKVGMEAAAVAAIKVAVGTQMPWKQRIPKTIATGLAAAVTDFLVSKSFIKPKGMMGTMFARQIVEIALANLVVNPVSNKVTGKVSDVSGLLGGGKRRR</sequence>
<proteinExistence type="predicted"/>
<protein>
    <submittedName>
        <fullName evidence="2">Uncharacterized protein</fullName>
    </submittedName>
</protein>